<dbReference type="CDD" id="cd01650">
    <property type="entry name" value="RT_nLTR_like"/>
    <property type="match status" value="1"/>
</dbReference>
<organism evidence="2 3">
    <name type="scientific">Puccinia coronata f. sp. avenae</name>
    <dbReference type="NCBI Taxonomy" id="200324"/>
    <lineage>
        <taxon>Eukaryota</taxon>
        <taxon>Fungi</taxon>
        <taxon>Dikarya</taxon>
        <taxon>Basidiomycota</taxon>
        <taxon>Pucciniomycotina</taxon>
        <taxon>Pucciniomycetes</taxon>
        <taxon>Pucciniales</taxon>
        <taxon>Pucciniaceae</taxon>
        <taxon>Puccinia</taxon>
    </lineage>
</organism>
<dbReference type="OrthoDB" id="2506849at2759"/>
<dbReference type="InterPro" id="IPR043128">
    <property type="entry name" value="Rev_trsase/Diguanyl_cyclase"/>
</dbReference>
<dbReference type="InterPro" id="IPR043502">
    <property type="entry name" value="DNA/RNA_pol_sf"/>
</dbReference>
<dbReference type="STRING" id="200324.A0A2N5TL99"/>
<name>A0A2N5TL99_9BASI</name>
<dbReference type="PROSITE" id="PS50878">
    <property type="entry name" value="RT_POL"/>
    <property type="match status" value="1"/>
</dbReference>
<accession>A0A2N5TL99</accession>
<dbReference type="PANTHER" id="PTHR47027:SF20">
    <property type="entry name" value="REVERSE TRANSCRIPTASE-LIKE PROTEIN WITH RNA-DIRECTED DNA POLYMERASE DOMAIN"/>
    <property type="match status" value="1"/>
</dbReference>
<dbReference type="InterPro" id="IPR000477">
    <property type="entry name" value="RT_dom"/>
</dbReference>
<dbReference type="Pfam" id="PF00078">
    <property type="entry name" value="RVT_1"/>
    <property type="match status" value="1"/>
</dbReference>
<reference evidence="2 3" key="1">
    <citation type="submission" date="2017-11" db="EMBL/GenBank/DDBJ databases">
        <title>De novo assembly and phasing of dikaryotic genomes from two isolates of Puccinia coronata f. sp. avenae, the causal agent of oat crown rust.</title>
        <authorList>
            <person name="Miller M.E."/>
            <person name="Zhang Y."/>
            <person name="Omidvar V."/>
            <person name="Sperschneider J."/>
            <person name="Schwessinger B."/>
            <person name="Raley C."/>
            <person name="Palmer J.M."/>
            <person name="Garnica D."/>
            <person name="Upadhyaya N."/>
            <person name="Rathjen J."/>
            <person name="Taylor J.M."/>
            <person name="Park R.F."/>
            <person name="Dodds P.N."/>
            <person name="Hirsch C.D."/>
            <person name="Kianian S.F."/>
            <person name="Figueroa M."/>
        </authorList>
    </citation>
    <scope>NUCLEOTIDE SEQUENCE [LARGE SCALE GENOMIC DNA]</scope>
    <source>
        <strain evidence="2">12NC29</strain>
    </source>
</reference>
<dbReference type="Gene3D" id="3.30.70.270">
    <property type="match status" value="1"/>
</dbReference>
<dbReference type="AlphaFoldDB" id="A0A2N5TL99"/>
<dbReference type="PANTHER" id="PTHR47027">
    <property type="entry name" value="REVERSE TRANSCRIPTASE DOMAIN-CONTAINING PROTEIN"/>
    <property type="match status" value="1"/>
</dbReference>
<feature type="domain" description="Reverse transcriptase" evidence="1">
    <location>
        <begin position="331"/>
        <end position="703"/>
    </location>
</feature>
<sequence>MLPRYQLYMWQAYRDRPIKPTSNTRIAGDRLNVLTWNINGIKSKLPALQLLLQEQSVGIAAIQEHLRTINNYIPGIQGYNLFERPKQKGFQGQCLYVHQMYNAHELPTPTPHIIYVKIYGRTENLPWHVLSVYMPSGTSQKKDRAAVWQHLYSLLHPLVDNGENQQYITILGDFNDEEKELLQYLNKGRINRLSLEIIKDETSSSTRQTGNVEGRYIDHFLTTPPVSAMVESTRVIKELVQVSDHWPVIQTMKTGPTRHNLPKAKVWNRKAIKSESMSLALSHRWDALQTEDLKDEAMLNKTAKLWVDTLNKVGEELHMLGIPAEQHKYQFDRTTKGLVKRARSSRIKLMKCNKSDVTPQEYKKLSHTSDRDNLRAKAAIKKFAKKERQRRSKKFNSLLLSNDGQSFHRLIQRSQGKQQGNMDNVPCFDATDTLVTSPKDILEARASYSEKLDADPTGISTDPTKWLHVKANNPKQPPEISQKLENKGFFTEAQAGCWKGQEAIAHVVGLSEILKRRQNANQNTFVIYVDFKKAFDRVPHEGLWARLREVGVHEDLVTIIKKGYDTSKIQCRLGSTLSRPFTREIGTRQGCPLSPLLFIIFVNEIFKEVTKGIFVPGLLKVVPGLLFADDTLLFADTLDKVQTILEKLETYCSKWNFALGHEKCGIIQYGPPSTRVKDLPPALPLKEGSIPIVSTYKYLGWWFPDTWEDTEPYLMEREHSKTLALKAKKCIFPSLPLLCDKDLHLLCKTRLIQTYIVAVASYGAEWIAMGQKQTRKIQSNLDQSMRLAYGVPNKDYGCGTSDPT</sequence>
<evidence type="ECO:0000313" key="2">
    <source>
        <dbReference type="EMBL" id="PLW26276.1"/>
    </source>
</evidence>
<comment type="caution">
    <text evidence="2">The sequence shown here is derived from an EMBL/GenBank/DDBJ whole genome shotgun (WGS) entry which is preliminary data.</text>
</comment>
<dbReference type="InterPro" id="IPR036691">
    <property type="entry name" value="Endo/exonu/phosph_ase_sf"/>
</dbReference>
<evidence type="ECO:0000313" key="3">
    <source>
        <dbReference type="Proteomes" id="UP000235388"/>
    </source>
</evidence>
<evidence type="ECO:0000259" key="1">
    <source>
        <dbReference type="PROSITE" id="PS50878"/>
    </source>
</evidence>
<dbReference type="SUPFAM" id="SSF56672">
    <property type="entry name" value="DNA/RNA polymerases"/>
    <property type="match status" value="1"/>
</dbReference>
<dbReference type="SUPFAM" id="SSF56219">
    <property type="entry name" value="DNase I-like"/>
    <property type="match status" value="1"/>
</dbReference>
<dbReference type="Gene3D" id="3.60.10.10">
    <property type="entry name" value="Endonuclease/exonuclease/phosphatase"/>
    <property type="match status" value="1"/>
</dbReference>
<proteinExistence type="predicted"/>
<gene>
    <name evidence="2" type="ORF">PCANC_26481</name>
</gene>
<dbReference type="EMBL" id="PGCJ01000553">
    <property type="protein sequence ID" value="PLW26276.1"/>
    <property type="molecule type" value="Genomic_DNA"/>
</dbReference>
<protein>
    <recommendedName>
        <fullName evidence="1">Reverse transcriptase domain-containing protein</fullName>
    </recommendedName>
</protein>
<dbReference type="Proteomes" id="UP000235388">
    <property type="component" value="Unassembled WGS sequence"/>
</dbReference>
<keyword evidence="3" id="KW-1185">Reference proteome</keyword>